<comment type="catalytic activity">
    <reaction evidence="9 10 11">
        <text>adenosine(37) in tRNA + dimethylallyl diphosphate = N(6)-dimethylallyladenosine(37) in tRNA + diphosphate</text>
        <dbReference type="Rhea" id="RHEA:26482"/>
        <dbReference type="Rhea" id="RHEA-COMP:10162"/>
        <dbReference type="Rhea" id="RHEA-COMP:10375"/>
        <dbReference type="ChEBI" id="CHEBI:33019"/>
        <dbReference type="ChEBI" id="CHEBI:57623"/>
        <dbReference type="ChEBI" id="CHEBI:74411"/>
        <dbReference type="ChEBI" id="CHEBI:74415"/>
        <dbReference type="EC" id="2.5.1.75"/>
    </reaction>
</comment>
<dbReference type="HAMAP" id="MF_00185">
    <property type="entry name" value="IPP_trans"/>
    <property type="match status" value="1"/>
</dbReference>
<feature type="binding site" evidence="10">
    <location>
        <begin position="66"/>
        <end position="71"/>
    </location>
    <ligand>
        <name>substrate</name>
    </ligand>
</feature>
<dbReference type="CDD" id="cd02019">
    <property type="entry name" value="NK"/>
    <property type="match status" value="1"/>
</dbReference>
<comment type="subunit">
    <text evidence="10">Monomer.</text>
</comment>
<comment type="caution">
    <text evidence="14">The sequence shown here is derived from an EMBL/GenBank/DDBJ whole genome shotgun (WGS) entry which is preliminary data.</text>
</comment>
<dbReference type="SUPFAM" id="SSF52540">
    <property type="entry name" value="P-loop containing nucleoside triphosphate hydrolases"/>
    <property type="match status" value="1"/>
</dbReference>
<sequence>MSHATSSASQSTALAPTAFDALCARSADKERLAGLEMSVAMSGIGASGEGGKEGRVRDAILIAGPTASGKSKLALELAERLGGAIVNTDSIQVYGVLDVLTARPEADDLRRAPHHLYGHVPPSVAYSTGAWLRDVTRLVDEGMPGGLRPIFVGGTGLYFRALTEGMSEMPDIPAHIRDRWRSALLEEGAEALHRRLAQQDAAAAARLKPADGQRIVRALEVWDASGRSILDWQGQRGQPLVERASAQCLVIEPDRDELGARIGLRFDAMLERGALDEVRELARLDLDPALPAMKAIGVRELQTALAGEMSFAEAIERAKTATRQYAKRQSTWFRNQLGPEWKRVGPGYGGLGDAAGPAIS</sequence>
<comment type="function">
    <text evidence="2 10 12">Catalyzes the transfer of a dimethylallyl group onto the adenine at position 37 in tRNAs that read codons beginning with uridine, leading to the formation of N6-(dimethylallyl)adenosine (i(6)A).</text>
</comment>
<protein>
    <recommendedName>
        <fullName evidence="10">tRNA dimethylallyltransferase</fullName>
        <ecNumber evidence="10">2.5.1.75</ecNumber>
    </recommendedName>
    <alternativeName>
        <fullName evidence="10">Dimethylallyl diphosphate:tRNA dimethylallyltransferase</fullName>
        <shortName evidence="10">DMAPP:tRNA dimethylallyltransferase</shortName>
        <shortName evidence="10">DMATase</shortName>
    </alternativeName>
    <alternativeName>
        <fullName evidence="10">Isopentenyl-diphosphate:tRNA isopentenyltransferase</fullName>
        <shortName evidence="10">IPP transferase</shortName>
        <shortName evidence="10">IPPT</shortName>
        <shortName evidence="10">IPTase</shortName>
    </alternativeName>
</protein>
<evidence type="ECO:0000256" key="9">
    <source>
        <dbReference type="ARBA" id="ARBA00049563"/>
    </source>
</evidence>
<comment type="similarity">
    <text evidence="3 10 13">Belongs to the IPP transferase family.</text>
</comment>
<dbReference type="GO" id="GO:0052381">
    <property type="term" value="F:tRNA dimethylallyltransferase activity"/>
    <property type="evidence" value="ECO:0007669"/>
    <property type="project" value="UniProtKB-EC"/>
</dbReference>
<dbReference type="Gene3D" id="1.10.20.140">
    <property type="match status" value="1"/>
</dbReference>
<evidence type="ECO:0000256" key="6">
    <source>
        <dbReference type="ARBA" id="ARBA00022741"/>
    </source>
</evidence>
<keyword evidence="6 10" id="KW-0547">Nucleotide-binding</keyword>
<dbReference type="EC" id="2.5.1.75" evidence="10"/>
<feature type="region of interest" description="Interaction with substrate tRNA" evidence="10">
    <location>
        <begin position="213"/>
        <end position="217"/>
    </location>
</feature>
<evidence type="ECO:0000256" key="11">
    <source>
        <dbReference type="RuleBase" id="RU003783"/>
    </source>
</evidence>
<dbReference type="PANTHER" id="PTHR11088:SF60">
    <property type="entry name" value="TRNA DIMETHYLALLYLTRANSFERASE"/>
    <property type="match status" value="1"/>
</dbReference>
<keyword evidence="7 10" id="KW-0067">ATP-binding</keyword>
<evidence type="ECO:0000256" key="7">
    <source>
        <dbReference type="ARBA" id="ARBA00022840"/>
    </source>
</evidence>
<evidence type="ECO:0000256" key="3">
    <source>
        <dbReference type="ARBA" id="ARBA00005842"/>
    </source>
</evidence>
<evidence type="ECO:0000256" key="2">
    <source>
        <dbReference type="ARBA" id="ARBA00003213"/>
    </source>
</evidence>
<feature type="site" description="Interaction with substrate tRNA" evidence="10">
    <location>
        <position position="155"/>
    </location>
</feature>
<evidence type="ECO:0000313" key="14">
    <source>
        <dbReference type="EMBL" id="MET3789981.1"/>
    </source>
</evidence>
<keyword evidence="15" id="KW-1185">Reference proteome</keyword>
<evidence type="ECO:0000256" key="13">
    <source>
        <dbReference type="RuleBase" id="RU003785"/>
    </source>
</evidence>
<accession>A0ABV2MT87</accession>
<dbReference type="InterPro" id="IPR018022">
    <property type="entry name" value="IPT"/>
</dbReference>
<evidence type="ECO:0000256" key="4">
    <source>
        <dbReference type="ARBA" id="ARBA00022679"/>
    </source>
</evidence>
<proteinExistence type="inferred from homology"/>
<dbReference type="Pfam" id="PF01715">
    <property type="entry name" value="IPPT"/>
    <property type="match status" value="1"/>
</dbReference>
<feature type="region of interest" description="Interaction with substrate tRNA" evidence="10">
    <location>
        <begin position="89"/>
        <end position="92"/>
    </location>
</feature>
<comment type="caution">
    <text evidence="10">Lacks conserved residue(s) required for the propagation of feature annotation.</text>
</comment>
<dbReference type="Gene3D" id="3.40.50.300">
    <property type="entry name" value="P-loop containing nucleotide triphosphate hydrolases"/>
    <property type="match status" value="1"/>
</dbReference>
<feature type="site" description="Interaction with substrate tRNA" evidence="10">
    <location>
        <position position="177"/>
    </location>
</feature>
<gene>
    <name evidence="10" type="primary">miaA</name>
    <name evidence="14" type="ORF">ABID37_000165</name>
</gene>
<dbReference type="EMBL" id="JBEPML010000001">
    <property type="protein sequence ID" value="MET3789981.1"/>
    <property type="molecule type" value="Genomic_DNA"/>
</dbReference>
<dbReference type="Proteomes" id="UP001549076">
    <property type="component" value="Unassembled WGS sequence"/>
</dbReference>
<name>A0ABV2MT87_9HYPH</name>
<dbReference type="InterPro" id="IPR039657">
    <property type="entry name" value="Dimethylallyltransferase"/>
</dbReference>
<dbReference type="PANTHER" id="PTHR11088">
    <property type="entry name" value="TRNA DIMETHYLALLYLTRANSFERASE"/>
    <property type="match status" value="1"/>
</dbReference>
<dbReference type="InterPro" id="IPR027417">
    <property type="entry name" value="P-loop_NTPase"/>
</dbReference>
<evidence type="ECO:0000256" key="12">
    <source>
        <dbReference type="RuleBase" id="RU003784"/>
    </source>
</evidence>
<reference evidence="14 15" key="1">
    <citation type="submission" date="2024-06" db="EMBL/GenBank/DDBJ databases">
        <title>Genomic Encyclopedia of Type Strains, Phase IV (KMG-IV): sequencing the most valuable type-strain genomes for metagenomic binning, comparative biology and taxonomic classification.</title>
        <authorList>
            <person name="Goeker M."/>
        </authorList>
    </citation>
    <scope>NUCLEOTIDE SEQUENCE [LARGE SCALE GENOMIC DNA]</scope>
    <source>
        <strain evidence="14 15">DSM 27865</strain>
    </source>
</reference>
<organism evidence="14 15">
    <name type="scientific">Aquamicrobium terrae</name>
    <dbReference type="NCBI Taxonomy" id="1324945"/>
    <lineage>
        <taxon>Bacteria</taxon>
        <taxon>Pseudomonadati</taxon>
        <taxon>Pseudomonadota</taxon>
        <taxon>Alphaproteobacteria</taxon>
        <taxon>Hyphomicrobiales</taxon>
        <taxon>Phyllobacteriaceae</taxon>
        <taxon>Aquamicrobium</taxon>
    </lineage>
</organism>
<evidence type="ECO:0000313" key="15">
    <source>
        <dbReference type="Proteomes" id="UP001549076"/>
    </source>
</evidence>
<evidence type="ECO:0000256" key="8">
    <source>
        <dbReference type="ARBA" id="ARBA00022842"/>
    </source>
</evidence>
<evidence type="ECO:0000256" key="1">
    <source>
        <dbReference type="ARBA" id="ARBA00001946"/>
    </source>
</evidence>
<dbReference type="NCBIfam" id="TIGR00174">
    <property type="entry name" value="miaA"/>
    <property type="match status" value="1"/>
</dbReference>
<comment type="cofactor">
    <cofactor evidence="1 10">
        <name>Mg(2+)</name>
        <dbReference type="ChEBI" id="CHEBI:18420"/>
    </cofactor>
</comment>
<feature type="binding site" evidence="10">
    <location>
        <begin position="64"/>
        <end position="71"/>
    </location>
    <ligand>
        <name>ATP</name>
        <dbReference type="ChEBI" id="CHEBI:30616"/>
    </ligand>
</feature>
<keyword evidence="8 10" id="KW-0460">Magnesium</keyword>
<evidence type="ECO:0000256" key="10">
    <source>
        <dbReference type="HAMAP-Rule" id="MF_00185"/>
    </source>
</evidence>
<keyword evidence="5 10" id="KW-0819">tRNA processing</keyword>
<evidence type="ECO:0000256" key="5">
    <source>
        <dbReference type="ARBA" id="ARBA00022694"/>
    </source>
</evidence>
<keyword evidence="4 10" id="KW-0808">Transferase</keyword>